<dbReference type="EMBL" id="CP044619">
    <property type="protein sequence ID" value="QRD88804.1"/>
    <property type="molecule type" value="Genomic_DNA"/>
</dbReference>
<reference evidence="3" key="1">
    <citation type="journal article" date="2021" name="G3 (Bethesda)">
        <title>Chromosome assembled and annotated genome sequence of Aspergillus flavus NRRL 3357.</title>
        <authorList>
            <person name="Skerker J.M."/>
            <person name="Pianalto K.M."/>
            <person name="Mondo S.J."/>
            <person name="Yang K."/>
            <person name="Arkin A.P."/>
            <person name="Keller N.P."/>
            <person name="Grigoriev I.V."/>
            <person name="Louise Glass N.L."/>
        </authorList>
    </citation>
    <scope>NUCLEOTIDE SEQUENCE [LARGE SCALE GENOMIC DNA]</scope>
    <source>
        <strain evidence="3">ATCC 200026 / FGSC A1120 / IAM 13836 / NRRL 3357 / JCM 12722 / SRRC 167</strain>
    </source>
</reference>
<dbReference type="GO" id="GO:0061630">
    <property type="term" value="F:ubiquitin protein ligase activity"/>
    <property type="evidence" value="ECO:0007669"/>
    <property type="project" value="InterPro"/>
</dbReference>
<gene>
    <name evidence="2" type="ORF">F9C07_2102588</name>
</gene>
<feature type="region of interest" description="Disordered" evidence="1">
    <location>
        <begin position="132"/>
        <end position="169"/>
    </location>
</feature>
<evidence type="ECO:0000313" key="3">
    <source>
        <dbReference type="Proteomes" id="UP000596276"/>
    </source>
</evidence>
<dbReference type="InterPro" id="IPR039903">
    <property type="entry name" value="Zswim2"/>
</dbReference>
<dbReference type="Gene3D" id="3.30.40.10">
    <property type="entry name" value="Zinc/RING finger domain, C3HC4 (zinc finger)"/>
    <property type="match status" value="1"/>
</dbReference>
<dbReference type="Proteomes" id="UP000596276">
    <property type="component" value="Chromosome 1"/>
</dbReference>
<sequence>MPSTARVPLNLEEVLDIYPMFEDRCQYFSLSRFRRCKNRISSASRQEALRLLDLGREYFTEGQDIEYILRDLASALLCTQCRQSRVGRLASMWSDEVWRYLVDWHGSTITANTGNGKYRSLQKQRRAEAKALRSNVVRGPMQQAEQTQQAPVEERRPQQQPSGPIIPTRCWEEPANRVSETSVSTSSGLGQAARVSNTSVVSGSVVPRAVEGDCGICLLGFLVDVTGGSAREYTAAEKKLYETNYDYHRWVWCRNHCGTNYHQHCIDRWIRTSSVLYPKCPTCNRFWIY</sequence>
<protein>
    <recommendedName>
        <fullName evidence="4">RING-type domain-containing protein</fullName>
    </recommendedName>
</protein>
<evidence type="ECO:0000256" key="1">
    <source>
        <dbReference type="SAM" id="MobiDB-lite"/>
    </source>
</evidence>
<organism evidence="2 3">
    <name type="scientific">Aspergillus flavus (strain ATCC 200026 / FGSC A1120 / IAM 13836 / NRRL 3357 / JCM 12722 / SRRC 167)</name>
    <dbReference type="NCBI Taxonomy" id="332952"/>
    <lineage>
        <taxon>Eukaryota</taxon>
        <taxon>Fungi</taxon>
        <taxon>Dikarya</taxon>
        <taxon>Ascomycota</taxon>
        <taxon>Pezizomycotina</taxon>
        <taxon>Eurotiomycetes</taxon>
        <taxon>Eurotiomycetidae</taxon>
        <taxon>Eurotiales</taxon>
        <taxon>Aspergillaceae</taxon>
        <taxon>Aspergillus</taxon>
        <taxon>Aspergillus subgen. Circumdati</taxon>
    </lineage>
</organism>
<accession>A0A7U2MRZ7</accession>
<proteinExistence type="predicted"/>
<dbReference type="VEuPathDB" id="FungiDB:AFLA_010785"/>
<dbReference type="VEuPathDB" id="FungiDB:F9C07_2102588"/>
<evidence type="ECO:0000313" key="2">
    <source>
        <dbReference type="EMBL" id="QRD88804.1"/>
    </source>
</evidence>
<keyword evidence="3" id="KW-1185">Reference proteome</keyword>
<dbReference type="PANTHER" id="PTHR21540:SF0">
    <property type="entry name" value="PHD FAMILY PROTEIN"/>
    <property type="match status" value="1"/>
</dbReference>
<evidence type="ECO:0008006" key="4">
    <source>
        <dbReference type="Google" id="ProtNLM"/>
    </source>
</evidence>
<dbReference type="AlphaFoldDB" id="A0A7U2MRZ7"/>
<dbReference type="PANTHER" id="PTHR21540">
    <property type="entry name" value="RING FINGER AND SWIM DOMAIN-CONTAINING PROTEIN 2"/>
    <property type="match status" value="1"/>
</dbReference>
<name>A0A7U2MRZ7_ASPFN</name>
<dbReference type="InterPro" id="IPR013083">
    <property type="entry name" value="Znf_RING/FYVE/PHD"/>
</dbReference>
<dbReference type="SUPFAM" id="SSF57850">
    <property type="entry name" value="RING/U-box"/>
    <property type="match status" value="1"/>
</dbReference>